<dbReference type="AlphaFoldDB" id="C6SZQ7"/>
<evidence type="ECO:0000313" key="1">
    <source>
        <dbReference type="EMBL" id="ACU14730.1"/>
    </source>
</evidence>
<protein>
    <submittedName>
        <fullName evidence="1">Uncharacterized protein</fullName>
    </submittedName>
</protein>
<feature type="non-terminal residue" evidence="1">
    <location>
        <position position="1"/>
    </location>
</feature>
<dbReference type="EMBL" id="BT090659">
    <property type="protein sequence ID" value="ACU14730.1"/>
    <property type="molecule type" value="mRNA"/>
</dbReference>
<reference evidence="1" key="1">
    <citation type="submission" date="2009-08" db="EMBL/GenBank/DDBJ databases">
        <authorList>
            <person name="Cheung F."/>
            <person name="Xiao Y."/>
            <person name="Chan A."/>
            <person name="Moskal W."/>
            <person name="Town C.D."/>
        </authorList>
    </citation>
    <scope>NUCLEOTIDE SEQUENCE</scope>
</reference>
<accession>C6SZQ7</accession>
<organism evidence="1">
    <name type="scientific">Glycine max</name>
    <name type="common">Soybean</name>
    <name type="synonym">Glycine hispida</name>
    <dbReference type="NCBI Taxonomy" id="3847"/>
    <lineage>
        <taxon>Eukaryota</taxon>
        <taxon>Viridiplantae</taxon>
        <taxon>Streptophyta</taxon>
        <taxon>Embryophyta</taxon>
        <taxon>Tracheophyta</taxon>
        <taxon>Spermatophyta</taxon>
        <taxon>Magnoliopsida</taxon>
        <taxon>eudicotyledons</taxon>
        <taxon>Gunneridae</taxon>
        <taxon>Pentapetalae</taxon>
        <taxon>rosids</taxon>
        <taxon>fabids</taxon>
        <taxon>Fabales</taxon>
        <taxon>Fabaceae</taxon>
        <taxon>Papilionoideae</taxon>
        <taxon>50 kb inversion clade</taxon>
        <taxon>NPAAA clade</taxon>
        <taxon>indigoferoid/millettioid clade</taxon>
        <taxon>Phaseoleae</taxon>
        <taxon>Glycine</taxon>
        <taxon>Glycine subgen. Soja</taxon>
    </lineage>
</organism>
<name>C6SZQ7_SOYBN</name>
<proteinExistence type="evidence at transcript level"/>
<sequence>IKRSHICQLKISLVKSFFLISRYFDSDSKHLYTWLR</sequence>